<evidence type="ECO:0000259" key="3">
    <source>
        <dbReference type="Pfam" id="PF02882"/>
    </source>
</evidence>
<name>A0A2T1BWQ8_9CYAN</name>
<evidence type="ECO:0000313" key="5">
    <source>
        <dbReference type="Proteomes" id="UP000238762"/>
    </source>
</evidence>
<evidence type="ECO:0000256" key="2">
    <source>
        <dbReference type="ARBA" id="ARBA00022605"/>
    </source>
</evidence>
<dbReference type="InterPro" id="IPR000672">
    <property type="entry name" value="THF_DH/CycHdrlase"/>
</dbReference>
<dbReference type="GO" id="GO:0005829">
    <property type="term" value="C:cytosol"/>
    <property type="evidence" value="ECO:0007669"/>
    <property type="project" value="TreeGrafter"/>
</dbReference>
<dbReference type="InterPro" id="IPR036291">
    <property type="entry name" value="NAD(P)-bd_dom_sf"/>
</dbReference>
<dbReference type="PRINTS" id="PR00085">
    <property type="entry name" value="THFDHDRGNASE"/>
</dbReference>
<dbReference type="Gene3D" id="3.40.50.10860">
    <property type="entry name" value="Leucine Dehydrogenase, chain A, domain 1"/>
    <property type="match status" value="1"/>
</dbReference>
<dbReference type="GO" id="GO:0035999">
    <property type="term" value="P:tetrahydrofolate interconversion"/>
    <property type="evidence" value="ECO:0007669"/>
    <property type="project" value="TreeGrafter"/>
</dbReference>
<dbReference type="Proteomes" id="UP000238762">
    <property type="component" value="Unassembled WGS sequence"/>
</dbReference>
<organism evidence="4 5">
    <name type="scientific">Merismopedia glauca CCAP 1448/3</name>
    <dbReference type="NCBI Taxonomy" id="1296344"/>
    <lineage>
        <taxon>Bacteria</taxon>
        <taxon>Bacillati</taxon>
        <taxon>Cyanobacteriota</taxon>
        <taxon>Cyanophyceae</taxon>
        <taxon>Synechococcales</taxon>
        <taxon>Merismopediaceae</taxon>
        <taxon>Merismopedia</taxon>
    </lineage>
</organism>
<gene>
    <name evidence="4" type="ORF">C7B64_23800</name>
</gene>
<proteinExistence type="predicted"/>
<dbReference type="GO" id="GO:0004488">
    <property type="term" value="F:methylenetetrahydrofolate dehydrogenase (NADP+) activity"/>
    <property type="evidence" value="ECO:0007669"/>
    <property type="project" value="InterPro"/>
</dbReference>
<dbReference type="PANTHER" id="PTHR48099:SF5">
    <property type="entry name" value="C-1-TETRAHYDROFOLATE SYNTHASE, CYTOPLASMIC"/>
    <property type="match status" value="1"/>
</dbReference>
<sequence length="313" mass="34032">MTEQILGGKILKGVKDRCQPYSSYFQGKLITIVMFQPPEELTDAKILGQYRAAVTSTNQKVKTFEFLGCEVKSFTLPGNTEPERFGDILKGAANNRNSLAIIVQNPIPGSKLKLELGNIPPRLDIDGINENRGLFKASATSESIARLAQSFAIQGSKVAVVGAGGFVGRGVVRLLEDSQIQCLKIDMGDDLLRTHEADIVVSCTGEAELLDKRHILPSHRLVVDSGFIPQADGSIKGDVNRSAYDIPQYLTPVPGGVGPMQMATLLERIVELTQEQSPQKWTIETQSAEMIGIPPDILDLPDMTSAETDLELD</sequence>
<dbReference type="GO" id="GO:0004477">
    <property type="term" value="F:methenyltetrahydrofolate cyclohydrolase activity"/>
    <property type="evidence" value="ECO:0007669"/>
    <property type="project" value="UniProtKB-EC"/>
</dbReference>
<feature type="domain" description="Tetrahydrofolate dehydrogenase/cyclohydrolase NAD(P)-binding" evidence="3">
    <location>
        <begin position="139"/>
        <end position="276"/>
    </location>
</feature>
<accession>A0A2T1BWQ8</accession>
<dbReference type="EMBL" id="PVWJ01000229">
    <property type="protein sequence ID" value="PSB00388.1"/>
    <property type="molecule type" value="Genomic_DNA"/>
</dbReference>
<keyword evidence="2" id="KW-0028">Amino-acid biosynthesis</keyword>
<dbReference type="Pfam" id="PF02882">
    <property type="entry name" value="THF_DHG_CYH_C"/>
    <property type="match status" value="1"/>
</dbReference>
<dbReference type="EC" id="3.5.4.9" evidence="1"/>
<protein>
    <recommendedName>
        <fullName evidence="1">methenyltetrahydrofolate cyclohydrolase</fullName>
        <ecNumber evidence="1">3.5.4.9</ecNumber>
    </recommendedName>
</protein>
<dbReference type="PANTHER" id="PTHR48099">
    <property type="entry name" value="C-1-TETRAHYDROFOLATE SYNTHASE, CYTOPLASMIC-RELATED"/>
    <property type="match status" value="1"/>
</dbReference>
<reference evidence="4 5" key="1">
    <citation type="submission" date="2018-02" db="EMBL/GenBank/DDBJ databases">
        <authorList>
            <person name="Cohen D.B."/>
            <person name="Kent A.D."/>
        </authorList>
    </citation>
    <scope>NUCLEOTIDE SEQUENCE [LARGE SCALE GENOMIC DNA]</scope>
    <source>
        <strain evidence="4 5">CCAP 1448/3</strain>
    </source>
</reference>
<dbReference type="SUPFAM" id="SSF51735">
    <property type="entry name" value="NAD(P)-binding Rossmann-fold domains"/>
    <property type="match status" value="1"/>
</dbReference>
<dbReference type="InterPro" id="IPR020631">
    <property type="entry name" value="THF_DH/CycHdrlase_NAD-bd_dom"/>
</dbReference>
<evidence type="ECO:0000313" key="4">
    <source>
        <dbReference type="EMBL" id="PSB00388.1"/>
    </source>
</evidence>
<comment type="caution">
    <text evidence="4">The sequence shown here is derived from an EMBL/GenBank/DDBJ whole genome shotgun (WGS) entry which is preliminary data.</text>
</comment>
<evidence type="ECO:0000256" key="1">
    <source>
        <dbReference type="ARBA" id="ARBA00012776"/>
    </source>
</evidence>
<dbReference type="AlphaFoldDB" id="A0A2T1BWQ8"/>
<dbReference type="Gene3D" id="3.40.50.720">
    <property type="entry name" value="NAD(P)-binding Rossmann-like Domain"/>
    <property type="match status" value="1"/>
</dbReference>
<dbReference type="OrthoDB" id="9803580at2"/>
<dbReference type="GO" id="GO:0008652">
    <property type="term" value="P:amino acid biosynthetic process"/>
    <property type="evidence" value="ECO:0007669"/>
    <property type="project" value="UniProtKB-KW"/>
</dbReference>
<reference evidence="4 5" key="2">
    <citation type="submission" date="2018-03" db="EMBL/GenBank/DDBJ databases">
        <title>The ancient ancestry and fast evolution of plastids.</title>
        <authorList>
            <person name="Moore K.R."/>
            <person name="Magnabosco C."/>
            <person name="Momper L."/>
            <person name="Gold D.A."/>
            <person name="Bosak T."/>
            <person name="Fournier G.P."/>
        </authorList>
    </citation>
    <scope>NUCLEOTIDE SEQUENCE [LARGE SCALE GENOMIC DNA]</scope>
    <source>
        <strain evidence="4 5">CCAP 1448/3</strain>
    </source>
</reference>
<dbReference type="RefSeq" id="WP_106292075.1">
    <property type="nucleotide sequence ID" value="NZ_CAWNTC010000057.1"/>
</dbReference>
<keyword evidence="5" id="KW-1185">Reference proteome</keyword>